<evidence type="ECO:0000256" key="1">
    <source>
        <dbReference type="SAM" id="MobiDB-lite"/>
    </source>
</evidence>
<dbReference type="EMBL" id="JAHUTI010001967">
    <property type="protein sequence ID" value="MED6233191.1"/>
    <property type="molecule type" value="Genomic_DNA"/>
</dbReference>
<sequence length="82" mass="8837">LHSGASSSTSLRRQGELHGEAELQLSVVRIKQRLMICWPSSAVPHLGLAGLLTPPDGHPSDTRLDRSSLAPPITEETQLTCQ</sequence>
<evidence type="ECO:0000313" key="2">
    <source>
        <dbReference type="EMBL" id="MED6233191.1"/>
    </source>
</evidence>
<evidence type="ECO:0000313" key="3">
    <source>
        <dbReference type="Proteomes" id="UP001345963"/>
    </source>
</evidence>
<accession>A0ABU7A5T2</accession>
<feature type="non-terminal residue" evidence="2">
    <location>
        <position position="1"/>
    </location>
</feature>
<dbReference type="Proteomes" id="UP001345963">
    <property type="component" value="Unassembled WGS sequence"/>
</dbReference>
<protein>
    <submittedName>
        <fullName evidence="2">Uncharacterized protein</fullName>
    </submittedName>
</protein>
<organism evidence="2 3">
    <name type="scientific">Ataeniobius toweri</name>
    <dbReference type="NCBI Taxonomy" id="208326"/>
    <lineage>
        <taxon>Eukaryota</taxon>
        <taxon>Metazoa</taxon>
        <taxon>Chordata</taxon>
        <taxon>Craniata</taxon>
        <taxon>Vertebrata</taxon>
        <taxon>Euteleostomi</taxon>
        <taxon>Actinopterygii</taxon>
        <taxon>Neopterygii</taxon>
        <taxon>Teleostei</taxon>
        <taxon>Neoteleostei</taxon>
        <taxon>Acanthomorphata</taxon>
        <taxon>Ovalentaria</taxon>
        <taxon>Atherinomorphae</taxon>
        <taxon>Cyprinodontiformes</taxon>
        <taxon>Goodeidae</taxon>
        <taxon>Ataeniobius</taxon>
    </lineage>
</organism>
<proteinExistence type="predicted"/>
<feature type="region of interest" description="Disordered" evidence="1">
    <location>
        <begin position="51"/>
        <end position="82"/>
    </location>
</feature>
<reference evidence="2 3" key="1">
    <citation type="submission" date="2021-07" db="EMBL/GenBank/DDBJ databases">
        <authorList>
            <person name="Palmer J.M."/>
        </authorList>
    </citation>
    <scope>NUCLEOTIDE SEQUENCE [LARGE SCALE GENOMIC DNA]</scope>
    <source>
        <strain evidence="2 3">AT_MEX2019</strain>
        <tissue evidence="2">Muscle</tissue>
    </source>
</reference>
<comment type="caution">
    <text evidence="2">The sequence shown here is derived from an EMBL/GenBank/DDBJ whole genome shotgun (WGS) entry which is preliminary data.</text>
</comment>
<gene>
    <name evidence="2" type="ORF">ATANTOWER_008155</name>
</gene>
<name>A0ABU7A5T2_9TELE</name>
<keyword evidence="3" id="KW-1185">Reference proteome</keyword>